<dbReference type="Gene3D" id="3.40.630.30">
    <property type="match status" value="1"/>
</dbReference>
<evidence type="ECO:0000313" key="3">
    <source>
        <dbReference type="Proteomes" id="UP001597120"/>
    </source>
</evidence>
<gene>
    <name evidence="2" type="ORF">ACFQ03_09975</name>
</gene>
<dbReference type="PROSITE" id="PS51186">
    <property type="entry name" value="GNAT"/>
    <property type="match status" value="1"/>
</dbReference>
<sequence length="162" mass="19605">MFRLELNIVKVPIEEKPILNNLMQLYLYDFSEFMDCDVEDNGLFGEYPYLDDYWISVEHRFPYFIKRDGKNVGFILVRYIDSSDTPHFSMAEFFIMKKYRRLGLGKHAAMKVFDMHRGRWEVTQLERNIPAQQFWNRVITEYTSGRFSSRMESEKYIQAFFN</sequence>
<reference evidence="3" key="1">
    <citation type="journal article" date="2019" name="Int. J. Syst. Evol. Microbiol.">
        <title>The Global Catalogue of Microorganisms (GCM) 10K type strain sequencing project: providing services to taxonomists for standard genome sequencing and annotation.</title>
        <authorList>
            <consortium name="The Broad Institute Genomics Platform"/>
            <consortium name="The Broad Institute Genome Sequencing Center for Infectious Disease"/>
            <person name="Wu L."/>
            <person name="Ma J."/>
        </authorList>
    </citation>
    <scope>NUCLEOTIDE SEQUENCE [LARGE SCALE GENOMIC DNA]</scope>
    <source>
        <strain evidence="3">CCUG 57263</strain>
    </source>
</reference>
<feature type="domain" description="N-acetyltransferase" evidence="1">
    <location>
        <begin position="20"/>
        <end position="162"/>
    </location>
</feature>
<dbReference type="Proteomes" id="UP001597120">
    <property type="component" value="Unassembled WGS sequence"/>
</dbReference>
<comment type="caution">
    <text evidence="2">The sequence shown here is derived from an EMBL/GenBank/DDBJ whole genome shotgun (WGS) entry which is preliminary data.</text>
</comment>
<evidence type="ECO:0000259" key="1">
    <source>
        <dbReference type="PROSITE" id="PS51186"/>
    </source>
</evidence>
<dbReference type="EMBL" id="JBHTIU010000030">
    <property type="protein sequence ID" value="MFD0869477.1"/>
    <property type="molecule type" value="Genomic_DNA"/>
</dbReference>
<accession>A0ABW3DAF0</accession>
<protein>
    <submittedName>
        <fullName evidence="2">GNAT family N-acetyltransferase</fullName>
    </submittedName>
</protein>
<dbReference type="CDD" id="cd04301">
    <property type="entry name" value="NAT_SF"/>
    <property type="match status" value="1"/>
</dbReference>
<dbReference type="Pfam" id="PF00583">
    <property type="entry name" value="Acetyltransf_1"/>
    <property type="match status" value="1"/>
</dbReference>
<name>A0ABW3DAF0_9BACL</name>
<dbReference type="SUPFAM" id="SSF55729">
    <property type="entry name" value="Acyl-CoA N-acyltransferases (Nat)"/>
    <property type="match status" value="1"/>
</dbReference>
<dbReference type="InterPro" id="IPR000182">
    <property type="entry name" value="GNAT_dom"/>
</dbReference>
<evidence type="ECO:0000313" key="2">
    <source>
        <dbReference type="EMBL" id="MFD0869477.1"/>
    </source>
</evidence>
<dbReference type="RefSeq" id="WP_379287867.1">
    <property type="nucleotide sequence ID" value="NZ_JBHTIU010000030.1"/>
</dbReference>
<proteinExistence type="predicted"/>
<keyword evidence="3" id="KW-1185">Reference proteome</keyword>
<organism evidence="2 3">
    <name type="scientific">Paenibacillus residui</name>
    <dbReference type="NCBI Taxonomy" id="629724"/>
    <lineage>
        <taxon>Bacteria</taxon>
        <taxon>Bacillati</taxon>
        <taxon>Bacillota</taxon>
        <taxon>Bacilli</taxon>
        <taxon>Bacillales</taxon>
        <taxon>Paenibacillaceae</taxon>
        <taxon>Paenibacillus</taxon>
    </lineage>
</organism>
<dbReference type="InterPro" id="IPR016181">
    <property type="entry name" value="Acyl_CoA_acyltransferase"/>
</dbReference>